<accession>A0A1H1G9Y3</accession>
<dbReference type="Proteomes" id="UP000183053">
    <property type="component" value="Unassembled WGS sequence"/>
</dbReference>
<protein>
    <submittedName>
        <fullName evidence="1">Uncharacterized protein</fullName>
    </submittedName>
</protein>
<organism evidence="1 2">
    <name type="scientific">Tsukamurella pulmonis</name>
    <dbReference type="NCBI Taxonomy" id="47312"/>
    <lineage>
        <taxon>Bacteria</taxon>
        <taxon>Bacillati</taxon>
        <taxon>Actinomycetota</taxon>
        <taxon>Actinomycetes</taxon>
        <taxon>Mycobacteriales</taxon>
        <taxon>Tsukamurellaceae</taxon>
        <taxon>Tsukamurella</taxon>
    </lineage>
</organism>
<dbReference type="AlphaFoldDB" id="A0A1H1G9Y3"/>
<evidence type="ECO:0000313" key="2">
    <source>
        <dbReference type="Proteomes" id="UP000183053"/>
    </source>
</evidence>
<dbReference type="OrthoDB" id="5050566at2"/>
<keyword evidence="2" id="KW-1185">Reference proteome</keyword>
<dbReference type="RefSeq" id="WP_068568877.1">
    <property type="nucleotide sequence ID" value="NZ_AP025457.1"/>
</dbReference>
<proteinExistence type="predicted"/>
<gene>
    <name evidence="1" type="ORF">SAMN04489765_3203</name>
</gene>
<dbReference type="EMBL" id="FNLF01000002">
    <property type="protein sequence ID" value="SDR10000.1"/>
    <property type="molecule type" value="Genomic_DNA"/>
</dbReference>
<evidence type="ECO:0000313" key="1">
    <source>
        <dbReference type="EMBL" id="SDR10000.1"/>
    </source>
</evidence>
<sequence length="271" mass="30889">MGDDIDSHASTETVRPGTTLSAFLGAAEPHVGSIGWSWLARVDDVYAAVWSIDHGVQLLVDDYPITRGTAPRNLYWVYWQQIDPAWLHHKLSGGAPVNFKRLHDEYKPIGLEKQEREERQRERDIDERCVSANCMRAIENLGADIELHNDRLLRFDLLGLRWTFKRNDSMFDIYVGDDSPASIRPLPLAERWLLTAVATRSTPCWDLFSLAPAESTFEWRAMSPTLGRPARWEARKDYAVAQLEGDDAVACFRFAEGRTLEQIIDAFVRGE</sequence>
<name>A0A1H1G9Y3_9ACTN</name>
<reference evidence="2" key="1">
    <citation type="submission" date="2016-10" db="EMBL/GenBank/DDBJ databases">
        <authorList>
            <person name="Varghese N."/>
            <person name="Submissions S."/>
        </authorList>
    </citation>
    <scope>NUCLEOTIDE SEQUENCE [LARGE SCALE GENOMIC DNA]</scope>
    <source>
        <strain evidence="2">DSM 44142</strain>
    </source>
</reference>